<evidence type="ECO:0000256" key="1">
    <source>
        <dbReference type="SAM" id="Phobius"/>
    </source>
</evidence>
<dbReference type="EMBL" id="CP020370">
    <property type="protein sequence ID" value="AUB83978.1"/>
    <property type="molecule type" value="Genomic_DNA"/>
</dbReference>
<feature type="domain" description="YdbS-like PH" evidence="2">
    <location>
        <begin position="82"/>
        <end position="154"/>
    </location>
</feature>
<dbReference type="Pfam" id="PF03703">
    <property type="entry name" value="bPH_2"/>
    <property type="match status" value="1"/>
</dbReference>
<evidence type="ECO:0000259" key="2">
    <source>
        <dbReference type="Pfam" id="PF03703"/>
    </source>
</evidence>
<dbReference type="PANTHER" id="PTHR37938:SF1">
    <property type="entry name" value="BLL0215 PROTEIN"/>
    <property type="match status" value="1"/>
</dbReference>
<dbReference type="RefSeq" id="WP_100921649.1">
    <property type="nucleotide sequence ID" value="NZ_CP020370.1"/>
</dbReference>
<dbReference type="AlphaFoldDB" id="A0A2K8UEG5"/>
<sequence length="165" mass="18069">MSEVRYEAHPRVFRMRPLSTLLVLAIMLAGVLLVGAGRYVSPATLAGLAPGWSAEFFQFLGVVIFALASMRLYAWYAPTRFERFTVTDAALVLSRGFMAKQQMEIKLGAVRGLRIDQNWWQRALYIGDLSVYTGGKAPALVVRGLPEPELIRNLVPGQAAAAASA</sequence>
<keyword evidence="1" id="KW-1133">Transmembrane helix</keyword>
<accession>A0A2K8UEG5</accession>
<gene>
    <name evidence="3" type="ORF">THSYN_25625</name>
</gene>
<feature type="transmembrane region" description="Helical" evidence="1">
    <location>
        <begin position="21"/>
        <end position="41"/>
    </location>
</feature>
<dbReference type="InterPro" id="IPR005182">
    <property type="entry name" value="YdbS-like_PH"/>
</dbReference>
<name>A0A2K8UEG5_9GAMM</name>
<dbReference type="OrthoDB" id="6088889at2"/>
<proteinExistence type="predicted"/>
<feature type="transmembrane region" description="Helical" evidence="1">
    <location>
        <begin position="56"/>
        <end position="74"/>
    </location>
</feature>
<dbReference type="PANTHER" id="PTHR37938">
    <property type="entry name" value="BLL0215 PROTEIN"/>
    <property type="match status" value="1"/>
</dbReference>
<protein>
    <recommendedName>
        <fullName evidence="2">YdbS-like PH domain-containing protein</fullName>
    </recommendedName>
</protein>
<keyword evidence="1" id="KW-0472">Membrane</keyword>
<dbReference type="Proteomes" id="UP000232638">
    <property type="component" value="Chromosome"/>
</dbReference>
<keyword evidence="1" id="KW-0812">Transmembrane</keyword>
<dbReference type="KEGG" id="tsy:THSYN_25625"/>
<reference evidence="3 4" key="1">
    <citation type="submission" date="2017-03" db="EMBL/GenBank/DDBJ databases">
        <title>Complete genome sequence of Candidatus 'Thiodictyon syntrophicum' sp. nov. strain Cad16T, a photolithoautotroph purple sulfur bacterium isolated from an alpine meromictic lake.</title>
        <authorList>
            <person name="Luedin S.M."/>
            <person name="Pothier J.F."/>
            <person name="Danza F."/>
            <person name="Storelli N."/>
            <person name="Wittwer M."/>
            <person name="Tonolla M."/>
        </authorList>
    </citation>
    <scope>NUCLEOTIDE SEQUENCE [LARGE SCALE GENOMIC DNA]</scope>
    <source>
        <strain evidence="3 4">Cad16T</strain>
    </source>
</reference>
<keyword evidence="4" id="KW-1185">Reference proteome</keyword>
<evidence type="ECO:0000313" key="4">
    <source>
        <dbReference type="Proteomes" id="UP000232638"/>
    </source>
</evidence>
<evidence type="ECO:0000313" key="3">
    <source>
        <dbReference type="EMBL" id="AUB83978.1"/>
    </source>
</evidence>
<organism evidence="3 4">
    <name type="scientific">Candidatus Thiodictyon syntrophicum</name>
    <dbReference type="NCBI Taxonomy" id="1166950"/>
    <lineage>
        <taxon>Bacteria</taxon>
        <taxon>Pseudomonadati</taxon>
        <taxon>Pseudomonadota</taxon>
        <taxon>Gammaproteobacteria</taxon>
        <taxon>Chromatiales</taxon>
        <taxon>Chromatiaceae</taxon>
        <taxon>Thiodictyon</taxon>
    </lineage>
</organism>